<dbReference type="InterPro" id="IPR036390">
    <property type="entry name" value="WH_DNA-bd_sf"/>
</dbReference>
<dbReference type="PANTHER" id="PTHR43537">
    <property type="entry name" value="TRANSCRIPTIONAL REGULATOR, GNTR FAMILY"/>
    <property type="match status" value="1"/>
</dbReference>
<evidence type="ECO:0000256" key="1">
    <source>
        <dbReference type="ARBA" id="ARBA00023015"/>
    </source>
</evidence>
<protein>
    <submittedName>
        <fullName evidence="5">GntR family transcriptional regulator</fullName>
    </submittedName>
</protein>
<name>A0A2W2HNR7_9ACTN</name>
<dbReference type="RefSeq" id="WP_111167473.1">
    <property type="nucleotide sequence ID" value="NZ_POUA01000085.1"/>
</dbReference>
<dbReference type="InterPro" id="IPR036388">
    <property type="entry name" value="WH-like_DNA-bd_sf"/>
</dbReference>
<dbReference type="PANTHER" id="PTHR43537:SF41">
    <property type="entry name" value="TRANSCRIPTIONAL REGULATORY PROTEIN"/>
    <property type="match status" value="1"/>
</dbReference>
<dbReference type="AlphaFoldDB" id="A0A2W2HNR7"/>
<keyword evidence="3" id="KW-0804">Transcription</keyword>
<evidence type="ECO:0000313" key="6">
    <source>
        <dbReference type="Proteomes" id="UP000248544"/>
    </source>
</evidence>
<dbReference type="GO" id="GO:0003700">
    <property type="term" value="F:DNA-binding transcription factor activity"/>
    <property type="evidence" value="ECO:0007669"/>
    <property type="project" value="InterPro"/>
</dbReference>
<dbReference type="Gene3D" id="1.10.10.10">
    <property type="entry name" value="Winged helix-like DNA-binding domain superfamily/Winged helix DNA-binding domain"/>
    <property type="match status" value="1"/>
</dbReference>
<organism evidence="5 6">
    <name type="scientific">Spongiactinospora gelatinilytica</name>
    <dbReference type="NCBI Taxonomy" id="2666298"/>
    <lineage>
        <taxon>Bacteria</taxon>
        <taxon>Bacillati</taxon>
        <taxon>Actinomycetota</taxon>
        <taxon>Actinomycetes</taxon>
        <taxon>Streptosporangiales</taxon>
        <taxon>Streptosporangiaceae</taxon>
        <taxon>Spongiactinospora</taxon>
    </lineage>
</organism>
<dbReference type="SMART" id="SM00895">
    <property type="entry name" value="FCD"/>
    <property type="match status" value="1"/>
</dbReference>
<dbReference type="Pfam" id="PF00392">
    <property type="entry name" value="GntR"/>
    <property type="match status" value="1"/>
</dbReference>
<dbReference type="SUPFAM" id="SSF46785">
    <property type="entry name" value="Winged helix' DNA-binding domain"/>
    <property type="match status" value="1"/>
</dbReference>
<proteinExistence type="predicted"/>
<dbReference type="Pfam" id="PF07729">
    <property type="entry name" value="FCD"/>
    <property type="match status" value="1"/>
</dbReference>
<evidence type="ECO:0000259" key="4">
    <source>
        <dbReference type="PROSITE" id="PS50949"/>
    </source>
</evidence>
<reference evidence="5 6" key="1">
    <citation type="submission" date="2018-01" db="EMBL/GenBank/DDBJ databases">
        <title>Draft genome sequence of Sphaerisporangium sp. 7K107.</title>
        <authorList>
            <person name="Sahin N."/>
            <person name="Saygin H."/>
            <person name="Ay H."/>
        </authorList>
    </citation>
    <scope>NUCLEOTIDE SEQUENCE [LARGE SCALE GENOMIC DNA]</scope>
    <source>
        <strain evidence="5 6">7K107</strain>
    </source>
</reference>
<dbReference type="SMART" id="SM00345">
    <property type="entry name" value="HTH_GNTR"/>
    <property type="match status" value="1"/>
</dbReference>
<evidence type="ECO:0000256" key="3">
    <source>
        <dbReference type="ARBA" id="ARBA00023163"/>
    </source>
</evidence>
<evidence type="ECO:0000313" key="5">
    <source>
        <dbReference type="EMBL" id="PZG47557.1"/>
    </source>
</evidence>
<dbReference type="InterPro" id="IPR000524">
    <property type="entry name" value="Tscrpt_reg_HTH_GntR"/>
</dbReference>
<keyword evidence="6" id="KW-1185">Reference proteome</keyword>
<dbReference type="SUPFAM" id="SSF48008">
    <property type="entry name" value="GntR ligand-binding domain-like"/>
    <property type="match status" value="1"/>
</dbReference>
<keyword evidence="1" id="KW-0805">Transcription regulation</keyword>
<dbReference type="CDD" id="cd07377">
    <property type="entry name" value="WHTH_GntR"/>
    <property type="match status" value="1"/>
</dbReference>
<feature type="domain" description="HTH gntR-type" evidence="4">
    <location>
        <begin position="9"/>
        <end position="76"/>
    </location>
</feature>
<dbReference type="EMBL" id="POUA01000085">
    <property type="protein sequence ID" value="PZG47557.1"/>
    <property type="molecule type" value="Genomic_DNA"/>
</dbReference>
<dbReference type="InterPro" id="IPR011711">
    <property type="entry name" value="GntR_C"/>
</dbReference>
<gene>
    <name evidence="5" type="ORF">C1I98_13260</name>
</gene>
<dbReference type="GO" id="GO:0003677">
    <property type="term" value="F:DNA binding"/>
    <property type="evidence" value="ECO:0007669"/>
    <property type="project" value="UniProtKB-KW"/>
</dbReference>
<accession>A0A2W2HNR7</accession>
<dbReference type="PROSITE" id="PS50949">
    <property type="entry name" value="HTH_GNTR"/>
    <property type="match status" value="1"/>
</dbReference>
<keyword evidence="2" id="KW-0238">DNA-binding</keyword>
<dbReference type="Proteomes" id="UP000248544">
    <property type="component" value="Unassembled WGS sequence"/>
</dbReference>
<comment type="caution">
    <text evidence="5">The sequence shown here is derived from an EMBL/GenBank/DDBJ whole genome shotgun (WGS) entry which is preliminary data.</text>
</comment>
<evidence type="ECO:0000256" key="2">
    <source>
        <dbReference type="ARBA" id="ARBA00023125"/>
    </source>
</evidence>
<dbReference type="Gene3D" id="1.20.120.530">
    <property type="entry name" value="GntR ligand-binding domain-like"/>
    <property type="match status" value="1"/>
</dbReference>
<sequence>MSFTSGPPQTTQQYVLDHLRRAILTGRLAPGSPIRQDALAEQLGVSRVPLREALKILEGEGQVIYRPRRGYMVAELALEDFLEVYRLRQILEEEAVRRAIDKMTDEDIERLEEAHEDVVAAAKSGEIIAMATANRRFHFTLIDAAGMARLCKFLNILWDATDVYRSLYYGQESNRERVDREHRGIIEAVRARDADALVQRLDDHRTGTVGAFSEFLARRDS</sequence>
<dbReference type="InterPro" id="IPR008920">
    <property type="entry name" value="TF_FadR/GntR_C"/>
</dbReference>